<evidence type="ECO:0000313" key="2">
    <source>
        <dbReference type="EMBL" id="KAH8689197.1"/>
    </source>
</evidence>
<evidence type="ECO:0000313" key="3">
    <source>
        <dbReference type="Proteomes" id="UP001201262"/>
    </source>
</evidence>
<feature type="region of interest" description="Disordered" evidence="1">
    <location>
        <begin position="284"/>
        <end position="316"/>
    </location>
</feature>
<protein>
    <submittedName>
        <fullName evidence="2">Uncharacterized protein</fullName>
    </submittedName>
</protein>
<organism evidence="2 3">
    <name type="scientific">Talaromyces proteolyticus</name>
    <dbReference type="NCBI Taxonomy" id="1131652"/>
    <lineage>
        <taxon>Eukaryota</taxon>
        <taxon>Fungi</taxon>
        <taxon>Dikarya</taxon>
        <taxon>Ascomycota</taxon>
        <taxon>Pezizomycotina</taxon>
        <taxon>Eurotiomycetes</taxon>
        <taxon>Eurotiomycetidae</taxon>
        <taxon>Eurotiales</taxon>
        <taxon>Trichocomaceae</taxon>
        <taxon>Talaromyces</taxon>
        <taxon>Talaromyces sect. Bacilispori</taxon>
    </lineage>
</organism>
<feature type="compositionally biased region" description="Polar residues" evidence="1">
    <location>
        <begin position="433"/>
        <end position="452"/>
    </location>
</feature>
<dbReference type="EMBL" id="JAJTJA010000016">
    <property type="protein sequence ID" value="KAH8689197.1"/>
    <property type="molecule type" value="Genomic_DNA"/>
</dbReference>
<reference evidence="2" key="1">
    <citation type="submission" date="2021-12" db="EMBL/GenBank/DDBJ databases">
        <title>Convergent genome expansion in fungi linked to evolution of root-endophyte symbiosis.</title>
        <authorList>
            <consortium name="DOE Joint Genome Institute"/>
            <person name="Ke Y.-H."/>
            <person name="Bonito G."/>
            <person name="Liao H.-L."/>
            <person name="Looney B."/>
            <person name="Rojas-Flechas A."/>
            <person name="Nash J."/>
            <person name="Hameed K."/>
            <person name="Schadt C."/>
            <person name="Martin F."/>
            <person name="Crous P.W."/>
            <person name="Miettinen O."/>
            <person name="Magnuson J.K."/>
            <person name="Labbe J."/>
            <person name="Jacobson D."/>
            <person name="Doktycz M.J."/>
            <person name="Veneault-Fourrey C."/>
            <person name="Kuo A."/>
            <person name="Mondo S."/>
            <person name="Calhoun S."/>
            <person name="Riley R."/>
            <person name="Ohm R."/>
            <person name="LaButti K."/>
            <person name="Andreopoulos B."/>
            <person name="Pangilinan J."/>
            <person name="Nolan M."/>
            <person name="Tritt A."/>
            <person name="Clum A."/>
            <person name="Lipzen A."/>
            <person name="Daum C."/>
            <person name="Barry K."/>
            <person name="Grigoriev I.V."/>
            <person name="Vilgalys R."/>
        </authorList>
    </citation>
    <scope>NUCLEOTIDE SEQUENCE</scope>
    <source>
        <strain evidence="2">PMI_201</strain>
    </source>
</reference>
<name>A0AAD4KDK3_9EURO</name>
<gene>
    <name evidence="2" type="ORF">BGW36DRAFT_433961</name>
</gene>
<keyword evidence="3" id="KW-1185">Reference proteome</keyword>
<comment type="caution">
    <text evidence="2">The sequence shown here is derived from an EMBL/GenBank/DDBJ whole genome shotgun (WGS) entry which is preliminary data.</text>
</comment>
<dbReference type="Proteomes" id="UP001201262">
    <property type="component" value="Unassembled WGS sequence"/>
</dbReference>
<proteinExistence type="predicted"/>
<sequence>MANKQSEAWTKVHRKDLDLETLKTFNIPWEWDQTDPGYIIIKQFIPEDSMRPLFEHTRLLRQARTAPPAIQRQPAMYIDLKDQFFEGPQDYSGRNRLYASFGVVEPIITVEKHAGKLHISARFNLETTILNYSSHKSDGHELFFHDVCLQYLHDSADETLVMTPQSDASVAFKVTRSSETAVNPQVGLNLSAAPSGNVSLGLTRSTGLTVEYAVGSWSLSAHHISNKSTGQKLPRYQWFWAGTHDDTKRLTPDLRHTVTRHVVVKRIIPASGFPLGIEGYKQKEGKRQSGVSKIHSEMSEGDTESGGGKRDLDESETTRRLLRALKRYFTFSFYVQIRVKKRYGRFHRLLILSFNEVKAGFLKPNFARRFDIRAQSDWLKGLIYEGMNPSTGPRERSQNEASGINNANEPESDPLEKKEPDKTSEKDGDSDSNKGGQSDSEGGHDSSNTNGNPEPAPFEFPLGETVDIAVMLHELRERNKGNWDALQGRNLVDVMGRQHFRPLKTVESVRLVEIERRMEMERLMVAQKRKEMEKNEMRMRENIGKNTAQREFHVERRERPYKQDMEIVIDRGREMAMEREMTKRMGRTREIQIGRGP</sequence>
<feature type="compositionally biased region" description="Basic and acidic residues" evidence="1">
    <location>
        <begin position="414"/>
        <end position="432"/>
    </location>
</feature>
<evidence type="ECO:0000256" key="1">
    <source>
        <dbReference type="SAM" id="MobiDB-lite"/>
    </source>
</evidence>
<feature type="region of interest" description="Disordered" evidence="1">
    <location>
        <begin position="389"/>
        <end position="460"/>
    </location>
</feature>
<feature type="compositionally biased region" description="Polar residues" evidence="1">
    <location>
        <begin position="399"/>
        <end position="409"/>
    </location>
</feature>
<dbReference type="RefSeq" id="XP_046065623.1">
    <property type="nucleotide sequence ID" value="XM_046221347.1"/>
</dbReference>
<dbReference type="GeneID" id="70251634"/>
<dbReference type="AlphaFoldDB" id="A0AAD4KDK3"/>
<accession>A0AAD4KDK3</accession>
<feature type="compositionally biased region" description="Basic and acidic residues" evidence="1">
    <location>
        <begin position="307"/>
        <end position="316"/>
    </location>
</feature>